<dbReference type="AlphaFoldDB" id="A0A834IYS8"/>
<name>A0A834IYS8_RHYFE</name>
<feature type="region of interest" description="Disordered" evidence="2">
    <location>
        <begin position="198"/>
        <end position="226"/>
    </location>
</feature>
<gene>
    <name evidence="3" type="ORF">GWI33_005655</name>
</gene>
<evidence type="ECO:0000313" key="3">
    <source>
        <dbReference type="EMBL" id="KAF7286358.1"/>
    </source>
</evidence>
<evidence type="ECO:0000256" key="1">
    <source>
        <dbReference type="SAM" id="Coils"/>
    </source>
</evidence>
<feature type="coiled-coil region" evidence="1">
    <location>
        <begin position="602"/>
        <end position="723"/>
    </location>
</feature>
<accession>A0A834IYS8</accession>
<evidence type="ECO:0000256" key="2">
    <source>
        <dbReference type="SAM" id="MobiDB-lite"/>
    </source>
</evidence>
<dbReference type="PANTHER" id="PTHR23159">
    <property type="entry name" value="CENTROSOMAL PROTEIN 2"/>
    <property type="match status" value="1"/>
</dbReference>
<feature type="compositionally biased region" description="Polar residues" evidence="2">
    <location>
        <begin position="198"/>
        <end position="211"/>
    </location>
</feature>
<keyword evidence="1" id="KW-0175">Coiled coil</keyword>
<dbReference type="Proteomes" id="UP000625711">
    <property type="component" value="Unassembled WGS sequence"/>
</dbReference>
<dbReference type="EMBL" id="JAACXV010000027">
    <property type="protein sequence ID" value="KAF7286358.1"/>
    <property type="molecule type" value="Genomic_DNA"/>
</dbReference>
<sequence>MTANKACIKKDLKHLQNDIDDLIMLEDSARGTLCAIHKTIHSVDNFPCSRHKMLKLCPIPRNNIPCSTRIPRLKRKIRSSSPCTDHQKMCRTMSANNPCMSAPIPNCRIHDCNPCHPETNHINYYNLEKTISCPGQMYHISKMRENGHFTSTSSIQTEKLNRCTFNTDDVVNELKSEIEKVKEQLRSISKQRAAERNNMNCASPPSYTTRILSDESEENKLKNENKRLKRELEAKKKLLEKSKGDVDKAKDILNDYEQKVTLLHAQAVKSSKAMKLSKEKFCQCLKDRDDKMKKINEENEILSTKIMAMEKDLNNKCLEMTNLKNILEGHQRALSETCDKCSALNDANQSYCESIEFLKLQLINSNKELETHKETVKSLEQKLSNLNGACKKMNSKTKKRRENFKSQLKNYDEEKNKMAEKISQLSARLKDVDEQKQTIKELKIEREELENKLKDYETITVRCQRLEDECKKHCETLLTTQSSFQSEREEMHKLIDELTTVVKENKVTILHMSQINKEQENLIKSQSIALMSKEEQIKVIEKQSEQFESQNIELQKELEKLKKHVSEPCSRAACLCISKELEHIKSVLTAEKDTKLLKEKIIEDQSQTILNLQKQVKDKMTELNKAQVDTKYLEEEINRINEKLILKHKELDKEIDEKENLIEKLRVLECQRNQLTEEIGDFEDMLQEFKENCGTNENQQQILQNLEKQIDEQRKEWDFQKQIMVKEKQQAICAAKFATQKLLDTVVDFQRQVDAQKKVQVLLTKMLHDKDEQLKRVTSKIANINNITQDVSITDLPMKQIFFRKAQTSAVPSNVNTNTSVYSSCSSCCKKNEFLTPKYDKNKINNEDKICIEVCYEMNQILDSLSRNSTNIKQDYISTFNSL</sequence>
<feature type="coiled-coil region" evidence="1">
    <location>
        <begin position="355"/>
        <end position="469"/>
    </location>
</feature>
<comment type="caution">
    <text evidence="3">The sequence shown here is derived from an EMBL/GenBank/DDBJ whole genome shotgun (WGS) entry which is preliminary data.</text>
</comment>
<organism evidence="3 4">
    <name type="scientific">Rhynchophorus ferrugineus</name>
    <name type="common">Red palm weevil</name>
    <name type="synonym">Curculio ferrugineus</name>
    <dbReference type="NCBI Taxonomy" id="354439"/>
    <lineage>
        <taxon>Eukaryota</taxon>
        <taxon>Metazoa</taxon>
        <taxon>Ecdysozoa</taxon>
        <taxon>Arthropoda</taxon>
        <taxon>Hexapoda</taxon>
        <taxon>Insecta</taxon>
        <taxon>Pterygota</taxon>
        <taxon>Neoptera</taxon>
        <taxon>Endopterygota</taxon>
        <taxon>Coleoptera</taxon>
        <taxon>Polyphaga</taxon>
        <taxon>Cucujiformia</taxon>
        <taxon>Curculionidae</taxon>
        <taxon>Dryophthorinae</taxon>
        <taxon>Rhynchophorus</taxon>
    </lineage>
</organism>
<dbReference type="OrthoDB" id="7451790at2759"/>
<reference evidence="3" key="1">
    <citation type="submission" date="2020-08" db="EMBL/GenBank/DDBJ databases">
        <title>Genome sequencing and assembly of the red palm weevil Rhynchophorus ferrugineus.</title>
        <authorList>
            <person name="Dias G.B."/>
            <person name="Bergman C.M."/>
            <person name="Manee M."/>
        </authorList>
    </citation>
    <scope>NUCLEOTIDE SEQUENCE</scope>
    <source>
        <strain evidence="3">AA-2017</strain>
        <tissue evidence="3">Whole larva</tissue>
    </source>
</reference>
<feature type="coiled-coil region" evidence="1">
    <location>
        <begin position="530"/>
        <end position="564"/>
    </location>
</feature>
<evidence type="ECO:0000313" key="4">
    <source>
        <dbReference type="Proteomes" id="UP000625711"/>
    </source>
</evidence>
<keyword evidence="4" id="KW-1185">Reference proteome</keyword>
<protein>
    <recommendedName>
        <fullName evidence="5">Leucine-rich repeat-containing protein DDB_G0290503</fullName>
    </recommendedName>
</protein>
<evidence type="ECO:0008006" key="5">
    <source>
        <dbReference type="Google" id="ProtNLM"/>
    </source>
</evidence>
<dbReference type="PANTHER" id="PTHR23159:SF31">
    <property type="entry name" value="CENTROSOME-ASSOCIATED PROTEIN CEP250 ISOFORM X1"/>
    <property type="match status" value="1"/>
</dbReference>
<proteinExistence type="predicted"/>